<feature type="compositionally biased region" description="Basic and acidic residues" evidence="2">
    <location>
        <begin position="1248"/>
        <end position="1258"/>
    </location>
</feature>
<dbReference type="Pfam" id="PF08729">
    <property type="entry name" value="HUN"/>
    <property type="match status" value="1"/>
</dbReference>
<comment type="caution">
    <text evidence="4">The sequence shown here is derived from an EMBL/GenBank/DDBJ whole genome shotgun (WGS) entry which is preliminary data.</text>
</comment>
<proteinExistence type="predicted"/>
<feature type="compositionally biased region" description="Low complexity" evidence="2">
    <location>
        <begin position="1230"/>
        <end position="1240"/>
    </location>
</feature>
<protein>
    <recommendedName>
        <fullName evidence="3">Hpc2-related domain-containing protein</fullName>
    </recommendedName>
</protein>
<evidence type="ECO:0000259" key="3">
    <source>
        <dbReference type="Pfam" id="PF08729"/>
    </source>
</evidence>
<feature type="region of interest" description="Disordered" evidence="2">
    <location>
        <begin position="1368"/>
        <end position="1393"/>
    </location>
</feature>
<keyword evidence="5" id="KW-1185">Reference proteome</keyword>
<evidence type="ECO:0000313" key="5">
    <source>
        <dbReference type="Proteomes" id="UP000195521"/>
    </source>
</evidence>
<evidence type="ECO:0000256" key="1">
    <source>
        <dbReference type="SAM" id="Coils"/>
    </source>
</evidence>
<dbReference type="RefSeq" id="XP_028545193.1">
    <property type="nucleotide sequence ID" value="XM_028689392.1"/>
</dbReference>
<evidence type="ECO:0000256" key="2">
    <source>
        <dbReference type="SAM" id="MobiDB-lite"/>
    </source>
</evidence>
<feature type="region of interest" description="Disordered" evidence="2">
    <location>
        <begin position="1192"/>
        <end position="1293"/>
    </location>
</feature>
<feature type="coiled-coil region" evidence="1">
    <location>
        <begin position="752"/>
        <end position="779"/>
    </location>
</feature>
<evidence type="ECO:0000313" key="4">
    <source>
        <dbReference type="EMBL" id="GAW82604.1"/>
    </source>
</evidence>
<dbReference type="OrthoDB" id="361447at2759"/>
<feature type="region of interest" description="Disordered" evidence="2">
    <location>
        <begin position="925"/>
        <end position="952"/>
    </location>
</feature>
<dbReference type="GeneID" id="39749341"/>
<dbReference type="Proteomes" id="UP000195521">
    <property type="component" value="Unassembled WGS sequence"/>
</dbReference>
<feature type="region of interest" description="Disordered" evidence="2">
    <location>
        <begin position="478"/>
        <end position="501"/>
    </location>
</feature>
<dbReference type="InterPro" id="IPR014840">
    <property type="entry name" value="HRD"/>
</dbReference>
<feature type="compositionally biased region" description="Basic and acidic residues" evidence="2">
    <location>
        <begin position="1277"/>
        <end position="1293"/>
    </location>
</feature>
<organism evidence="4 5">
    <name type="scientific">Plasmodium gonderi</name>
    <dbReference type="NCBI Taxonomy" id="77519"/>
    <lineage>
        <taxon>Eukaryota</taxon>
        <taxon>Sar</taxon>
        <taxon>Alveolata</taxon>
        <taxon>Apicomplexa</taxon>
        <taxon>Aconoidasida</taxon>
        <taxon>Haemosporida</taxon>
        <taxon>Plasmodiidae</taxon>
        <taxon>Plasmodium</taxon>
        <taxon>Plasmodium (Plasmodium)</taxon>
    </lineage>
</organism>
<feature type="domain" description="Hpc2-related" evidence="3">
    <location>
        <begin position="286"/>
        <end position="337"/>
    </location>
</feature>
<feature type="compositionally biased region" description="Polar residues" evidence="2">
    <location>
        <begin position="1384"/>
        <end position="1393"/>
    </location>
</feature>
<feature type="region of interest" description="Disordered" evidence="2">
    <location>
        <begin position="88"/>
        <end position="124"/>
    </location>
</feature>
<gene>
    <name evidence="4" type="ORF">PGO_126020</name>
</gene>
<feature type="region of interest" description="Disordered" evidence="2">
    <location>
        <begin position="1306"/>
        <end position="1327"/>
    </location>
</feature>
<sequence>MATIEKSNKNVELDKEAFYKNEKKSKANKIEQVHGNDEKKEVEITSFHNVENKIENNVDMYGINLNKNDIHMNNNNYSSNVIKTNNEMEEERKTGLNENKSNYETEEENLLNDEGNLSDEGEEVEEENVIEKDLILQRYKHGTNIYINLSEIKKKCILIDFYSECLNKYKNECSFVYYQNYNSNSNVIINENVDMMRHVHSINFSCENLDSLSNMPISNDKCVITKNKNISKFSNNLQMGVGTFSIPGEDYKGFNLQKKKQESLDPLLKCINSLSDRINLQHLVGDPTTYFKIGGGDMFYDINDPFLDDEEMYKELNKTKNEIILTRQIEDEYSVWSADMSDDYVDINPDYFISFYSSKCKYVYSSDEEDEEENKKLKTKNNHTNVEEYNKEKYINDLKGKEKKIDMERKNIAYNGYSCANEKNVDNSTHNGVYKWYDSYTSSSSNSSDESVVELNESQIDVINYEQNLKDFIIYSSEEEDETSSSEDEDGENSQESETSEEDIIFNPFAWKKFERHIPPEFINSFVKLEKELDALPIEVNIADIQDIIKANIYNIFSQVIDKHKNTLNYFDKTLDDFIEIDVKQLRWLTTIMNKTSNTLNDIDICRIWFEHIFSYNSNVFINHEKEFIRKIKNSQIFEKNNKTHLNNILKDISSWRSYQESKEKLIRENVETGPIGGTGNINSNAGCYNVAESKNSNRNVNSSTHNMGTKSSTLNRGTNSTTEGVILSVNKLNIECTVNQSKNDDNLSRTIERDKNVISNIEGKCKELSENAKKLYGNEVYIEEQKNTNCGLQNKEIFGKMEEKVDNNVQVKRCENSENGVLCEKNEESIFSTYFVKNNIIKKELGKETERGIENVKLVNIKNEEIDGKNKHSSLHFSNNSTIEQVDGEKTVYSDYSSAHNNNGLLKIDCVECNIVDDDGGDGDNHNDHSIIANSNDGSTNKQKRKNRNENKLAMGVESLAPNAASMTMIKGSKTTDIEKSKGICKNNENHTDHEDVAKTCKNSNMNSNNQKDDYKWIENFFKHFIDISYDILNYIKTFIKQKCLLKDMISAGFEALVEKQNKHFVKFPHMTLSEILTNLFNFRYKTNIIISPDYVEALVDFYQGKYKIDISYDKGKNKKVFLFDTNEMHKLNNAYYRNKHNAKDKVIPHDNENCKDEHKIKGGKIELDEKTSYKKGVNDNISNNELMMSHQHKDRSLNTTNKKQSSLKNDSSGIIPIMSSSTNSPIVTATAGAATDGTNKSSNKKRLSESTKHNLLKETNTLTKKKSNKILSNDLPKKNGDKKKNNKNEKKNCNTTHIIICSDNEESEEEQSPPHKKVQNIQGNKNQYRNMNMLIENITKKKCSANITTPTDSMIISNHLTKDQRRGNCTSGYVDPHKERTPSMSNSVHGKIRSNTCSNMYGGLNSNMYSKTQGNNKLQTIRNIFSNSSTINNNKLNNNSNSIYANQKKKGNEENLLIIGDEQKNLNSNHIRNEKMKLYKKRKLKNDYPCGKKSAHTNIQKHNKINEKMKGKNMHSNENSAVRKYINLDTSDENKS</sequence>
<name>A0A1Y1JRH0_PLAGO</name>
<reference evidence="5" key="1">
    <citation type="submission" date="2017-04" db="EMBL/GenBank/DDBJ databases">
        <title>Plasmodium gonderi genome.</title>
        <authorList>
            <person name="Arisue N."/>
            <person name="Honma H."/>
            <person name="Kawai S."/>
            <person name="Tougan T."/>
            <person name="Tanabe K."/>
            <person name="Horii T."/>
        </authorList>
    </citation>
    <scope>NUCLEOTIDE SEQUENCE [LARGE SCALE GENOMIC DNA]</scope>
    <source>
        <strain evidence="5">ATCC 30045</strain>
    </source>
</reference>
<dbReference type="EMBL" id="BDQF01000013">
    <property type="protein sequence ID" value="GAW82604.1"/>
    <property type="molecule type" value="Genomic_DNA"/>
</dbReference>
<feature type="region of interest" description="Disordered" evidence="2">
    <location>
        <begin position="696"/>
        <end position="720"/>
    </location>
</feature>
<keyword evidence="1" id="KW-0175">Coiled coil</keyword>
<dbReference type="OMA" id="DIDICRI"/>
<feature type="compositionally biased region" description="Polar residues" evidence="2">
    <location>
        <begin position="1199"/>
        <end position="1229"/>
    </location>
</feature>
<accession>A0A1Y1JRH0</accession>
<feature type="compositionally biased region" description="Acidic residues" evidence="2">
    <location>
        <begin position="104"/>
        <end position="124"/>
    </location>
</feature>